<dbReference type="InterPro" id="IPR027417">
    <property type="entry name" value="P-loop_NTPase"/>
</dbReference>
<gene>
    <name evidence="2" type="ordered locus">BFp0010</name>
</gene>
<keyword evidence="2" id="KW-0614">Plasmid</keyword>
<evidence type="ECO:0000313" key="3">
    <source>
        <dbReference type="Proteomes" id="UP000002197"/>
    </source>
</evidence>
<dbReference type="PANTHER" id="PTHR38467">
    <property type="match status" value="1"/>
</dbReference>
<evidence type="ECO:0000313" key="2">
    <source>
        <dbReference type="EMBL" id="BAD51337.1"/>
    </source>
</evidence>
<accession>Q64MF0</accession>
<dbReference type="Pfam" id="PF19044">
    <property type="entry name" value="P-loop_TraG"/>
    <property type="match status" value="2"/>
</dbReference>
<dbReference type="EMBL" id="AP006842">
    <property type="protein sequence ID" value="BAD51337.1"/>
    <property type="molecule type" value="Genomic_DNA"/>
</dbReference>
<dbReference type="HOGENOM" id="CLU_015522_2_0_10"/>
<feature type="domain" description="TraG P-loop" evidence="1">
    <location>
        <begin position="384"/>
        <end position="521"/>
    </location>
</feature>
<dbReference type="KEGG" id="bfr:BFp0010"/>
<sequence>MAKKKFIPPYIGLETIEDVAVLYNRQGDYSIILKCENPVLQYSADMDSYYDFHTLFGNIIKVLGSGYTVQKQDVLCKRQYEPPRNIKSDFLSQRYFDHFRGRTYTDISTYLVITGQLEKSKFFAYDNKKFETFLRNVEKVISLFKGKGLNARLLTENEIEIYLKRFFSINFNRKSVGLENIKVLPEQLKIGQRNVQSISLVDIDEVDFPTVIKPYKEVNIGLKFPVDLLAFLHETPQVDTLIYNQVIIIPDQRSENNKLEQKRKRHSSMPDPANRLCVEDIDRVQVDIAREGQMLVYAHYNIIIASKDDLSKAANFIESSLFDSGITISKQCFNQLELFELALPGNAVNLKEYDKFLTTSDAAICMLFKERLQVTEESPFLTYFTDRQGLPIGIDISGKEGDKKYTNNSNFFVLGPSGSGKSFYVNSKVRQWVLENTDIVLVDTGHSYSGMCEYYKGKYITYSKEKPISMNPFRITENEFNVEKRNFLKSLIFLIWKGANGNILKEEEQIMDIVIDKYYSFYFNPFQGYTEQEKQDMRDALYLDYKANGEDETEREREERQVIKEKVDKLEMLVERGVGGESVNAERAIQNILVEKGYTKEQLYSEEERILMKIEKRIMKKEEALKQITVSSLSFNTFYEFSQQIIPIICRENKIPFNMDNYKFLLKPFYKGGAMDKTLNEDFDSSLFEEPFIVFEIDAIKDDTVLFPIVTLIIMDVFIQKMRLKKNRKALIIEEAWKAIASPMMASYILYLYKTVRKFWGMAMVVTQELEDIISNPIVKNSIINNSDIICLLDQTKFKDKYTEIANLLSLNEVQQRQIFTINQLNNKENRNRFKEVFIKRGSHGNVYGVEVSLHEYFTFTTERIEKDAVNCYLDVYNDFQTALDFFIEDLHESKMKNNKWVIMVNKVFAWYQNNSSIEQIRIATNDGENGLCQFLMTNYRNIIEDET</sequence>
<reference evidence="2 3" key="1">
    <citation type="journal article" date="2004" name="Proc. Natl. Acad. Sci. U.S.A.">
        <title>Genomic analysis of Bacteroides fragilis reveals extensive DNA inversions regulating cell surface adaptation.</title>
        <authorList>
            <person name="Kuwahara T."/>
            <person name="Yamashita A."/>
            <person name="Hirakawa H."/>
            <person name="Nakayama H."/>
            <person name="Toh H."/>
            <person name="Okada N."/>
            <person name="Kuhara S."/>
            <person name="Hattori M."/>
            <person name="Hayashi T."/>
            <person name="Ohnishi Y."/>
        </authorList>
    </citation>
    <scope>NUCLEOTIDE SEQUENCE [LARGE SCALE GENOMIC DNA]</scope>
    <source>
        <strain evidence="2 3">YCH46</strain>
        <plasmid evidence="3">Plasmid pBFY46</plasmid>
    </source>
</reference>
<dbReference type="PANTHER" id="PTHR38467:SF1">
    <property type="entry name" value="CONJUGATIVE TRANSFER: ASSEMBLY"/>
    <property type="match status" value="1"/>
</dbReference>
<dbReference type="OrthoDB" id="596266at2"/>
<dbReference type="PATRIC" id="fig|295405.11.peg.10"/>
<evidence type="ECO:0000259" key="1">
    <source>
        <dbReference type="Pfam" id="PF19044"/>
    </source>
</evidence>
<geneLocation type="plasmid" evidence="2 3">
    <name>pBFY46</name>
</geneLocation>
<protein>
    <recommendedName>
        <fullName evidence="1">TraG P-loop domain-containing protein</fullName>
    </recommendedName>
</protein>
<dbReference type="InterPro" id="IPR053155">
    <property type="entry name" value="F-pilin_assembly_TraC"/>
</dbReference>
<name>Q64MF0_BACFR</name>
<feature type="domain" description="TraG P-loop" evidence="1">
    <location>
        <begin position="612"/>
        <end position="887"/>
    </location>
</feature>
<proteinExistence type="predicted"/>
<organism evidence="2 3">
    <name type="scientific">Bacteroides fragilis (strain YCH46)</name>
    <dbReference type="NCBI Taxonomy" id="295405"/>
    <lineage>
        <taxon>Bacteria</taxon>
        <taxon>Pseudomonadati</taxon>
        <taxon>Bacteroidota</taxon>
        <taxon>Bacteroidia</taxon>
        <taxon>Bacteroidales</taxon>
        <taxon>Bacteroidaceae</taxon>
        <taxon>Bacteroides</taxon>
    </lineage>
</organism>
<dbReference type="Proteomes" id="UP000002197">
    <property type="component" value="Plasmid pBFY46"/>
</dbReference>
<dbReference type="AlphaFoldDB" id="Q64MF0"/>
<dbReference type="InterPro" id="IPR043964">
    <property type="entry name" value="P-loop_TraG"/>
</dbReference>
<dbReference type="SUPFAM" id="SSF52540">
    <property type="entry name" value="P-loop containing nucleoside triphosphate hydrolases"/>
    <property type="match status" value="1"/>
</dbReference>
<dbReference type="RefSeq" id="WP_011199142.1">
    <property type="nucleotide sequence ID" value="NC_006297.1"/>
</dbReference>
<dbReference type="Gene3D" id="3.40.50.300">
    <property type="entry name" value="P-loop containing nucleotide triphosphate hydrolases"/>
    <property type="match status" value="2"/>
</dbReference>